<dbReference type="EMBL" id="JARAWC010000045">
    <property type="protein sequence ID" value="MDX2965733.1"/>
    <property type="molecule type" value="Genomic_DNA"/>
</dbReference>
<evidence type="ECO:0000256" key="4">
    <source>
        <dbReference type="ARBA" id="ARBA00022989"/>
    </source>
</evidence>
<feature type="transmembrane region" description="Helical" evidence="6">
    <location>
        <begin position="275"/>
        <end position="297"/>
    </location>
</feature>
<feature type="transmembrane region" description="Helical" evidence="6">
    <location>
        <begin position="125"/>
        <end position="145"/>
    </location>
</feature>
<comment type="caution">
    <text evidence="8">The sequence shown here is derived from an EMBL/GenBank/DDBJ whole genome shotgun (WGS) entry which is preliminary data.</text>
</comment>
<keyword evidence="5 6" id="KW-0472">Membrane</keyword>
<evidence type="ECO:0000259" key="7">
    <source>
        <dbReference type="PROSITE" id="PS50850"/>
    </source>
</evidence>
<dbReference type="InterPro" id="IPR050189">
    <property type="entry name" value="MFS_Efflux_Transporters"/>
</dbReference>
<dbReference type="Pfam" id="PF07690">
    <property type="entry name" value="MFS_1"/>
    <property type="match status" value="1"/>
</dbReference>
<sequence>MWSIGVSVYFVAVIFRTSLGVAGLDAADRFHVGASALSTFSILQLLVYAGMQIPVGLLVDRLGTKRVLTIGVVLFTAGQLGFALSPTYGTALASRALLGCGDAMTFISVLRLGSRWFPARRGPMVAQLAGLAGVAGNLMSTLVIARLLHGVGWTAAFAGSAGLGIVVLVPLVLFLKDRPDGYESGPMPHQGAAYVRRQIATAWREPGTRLGMWVHFTTQFPAMVFLLLWGMPFLVQGQGLTRGAAGGLLTLVVLSNMVFGVVYGQLIARHHEARLPLALGTVFATAVAWALAIGYPGDHAPTWVLVLLCVVLGACGPASMIGFDFARPANPPERQGTASGITNIGGFTASMTTLFAIGVLLDATDDNYGIAFSFVFVLQAIGVGQVLRLRKRAARRERERLVASRVETVHVPA</sequence>
<gene>
    <name evidence="8" type="ORF">PV399_39380</name>
    <name evidence="9" type="ORF">PV666_00560</name>
</gene>
<feature type="transmembrane region" description="Helical" evidence="6">
    <location>
        <begin position="367"/>
        <end position="387"/>
    </location>
</feature>
<evidence type="ECO:0000256" key="5">
    <source>
        <dbReference type="ARBA" id="ARBA00023136"/>
    </source>
</evidence>
<evidence type="ECO:0000313" key="10">
    <source>
        <dbReference type="Proteomes" id="UP001272987"/>
    </source>
</evidence>
<dbReference type="Proteomes" id="UP001282288">
    <property type="component" value="Unassembled WGS sequence"/>
</dbReference>
<dbReference type="Gene3D" id="1.20.1250.20">
    <property type="entry name" value="MFS general substrate transporter like domains"/>
    <property type="match status" value="1"/>
</dbReference>
<keyword evidence="4 6" id="KW-1133">Transmembrane helix</keyword>
<dbReference type="GO" id="GO:0005886">
    <property type="term" value="C:plasma membrane"/>
    <property type="evidence" value="ECO:0007669"/>
    <property type="project" value="UniProtKB-SubCell"/>
</dbReference>
<dbReference type="PANTHER" id="PTHR43124">
    <property type="entry name" value="PURINE EFFLUX PUMP PBUE"/>
    <property type="match status" value="1"/>
</dbReference>
<dbReference type="GeneID" id="69804564"/>
<dbReference type="SUPFAM" id="SSF103473">
    <property type="entry name" value="MFS general substrate transporter"/>
    <property type="match status" value="1"/>
</dbReference>
<protein>
    <submittedName>
        <fullName evidence="8">MFS transporter</fullName>
    </submittedName>
</protein>
<dbReference type="InterPro" id="IPR036259">
    <property type="entry name" value="MFS_trans_sf"/>
</dbReference>
<dbReference type="GO" id="GO:0022857">
    <property type="term" value="F:transmembrane transporter activity"/>
    <property type="evidence" value="ECO:0007669"/>
    <property type="project" value="InterPro"/>
</dbReference>
<evidence type="ECO:0000313" key="11">
    <source>
        <dbReference type="Proteomes" id="UP001282288"/>
    </source>
</evidence>
<dbReference type="PROSITE" id="PS50850">
    <property type="entry name" value="MFS"/>
    <property type="match status" value="1"/>
</dbReference>
<feature type="transmembrane region" description="Helical" evidence="6">
    <location>
        <begin position="96"/>
        <end position="113"/>
    </location>
</feature>
<feature type="domain" description="Major facilitator superfamily (MFS) profile" evidence="7">
    <location>
        <begin position="1"/>
        <end position="394"/>
    </location>
</feature>
<feature type="transmembrane region" description="Helical" evidence="6">
    <location>
        <begin position="303"/>
        <end position="326"/>
    </location>
</feature>
<evidence type="ECO:0000256" key="6">
    <source>
        <dbReference type="SAM" id="Phobius"/>
    </source>
</evidence>
<dbReference type="PANTHER" id="PTHR43124:SF3">
    <property type="entry name" value="CHLORAMPHENICOL EFFLUX PUMP RV0191"/>
    <property type="match status" value="1"/>
</dbReference>
<feature type="transmembrane region" description="Helical" evidence="6">
    <location>
        <begin position="66"/>
        <end position="84"/>
    </location>
</feature>
<keyword evidence="10" id="KW-1185">Reference proteome</keyword>
<feature type="transmembrane region" description="Helical" evidence="6">
    <location>
        <begin position="243"/>
        <end position="263"/>
    </location>
</feature>
<evidence type="ECO:0000256" key="3">
    <source>
        <dbReference type="ARBA" id="ARBA00022692"/>
    </source>
</evidence>
<dbReference type="EMBL" id="JARAWP010000001">
    <property type="protein sequence ID" value="MDX3016378.1"/>
    <property type="molecule type" value="Genomic_DNA"/>
</dbReference>
<dbReference type="InterPro" id="IPR011701">
    <property type="entry name" value="MFS"/>
</dbReference>
<dbReference type="CDD" id="cd06174">
    <property type="entry name" value="MFS"/>
    <property type="match status" value="1"/>
</dbReference>
<evidence type="ECO:0000256" key="1">
    <source>
        <dbReference type="ARBA" id="ARBA00004651"/>
    </source>
</evidence>
<evidence type="ECO:0000313" key="9">
    <source>
        <dbReference type="EMBL" id="MDX3016378.1"/>
    </source>
</evidence>
<feature type="transmembrane region" description="Helical" evidence="6">
    <location>
        <begin position="210"/>
        <end position="231"/>
    </location>
</feature>
<dbReference type="InterPro" id="IPR020846">
    <property type="entry name" value="MFS_dom"/>
</dbReference>
<keyword evidence="2" id="KW-1003">Cell membrane</keyword>
<accession>A0AAP6EK90</accession>
<keyword evidence="3 6" id="KW-0812">Transmembrane</keyword>
<proteinExistence type="predicted"/>
<name>A0AAP6EK90_9ACTN</name>
<reference evidence="8 10" key="1">
    <citation type="journal article" date="2023" name="Microb. Genom.">
        <title>Mesoterricola silvestris gen. nov., sp. nov., Mesoterricola sediminis sp. nov., Geothrix oryzae sp. nov., Geothrix edaphica sp. nov., Geothrix rubra sp. nov., and Geothrix limicola sp. nov., six novel members of Acidobacteriota isolated from soils.</title>
        <authorList>
            <person name="Weisberg A.J."/>
            <person name="Pearce E."/>
            <person name="Kramer C.G."/>
            <person name="Chang J.H."/>
            <person name="Clarke C.R."/>
        </authorList>
    </citation>
    <scope>NUCLEOTIDE SEQUENCE</scope>
    <source>
        <strain evidence="9 10">NB05-1H</strain>
        <strain evidence="8">NRRL_B-16521</strain>
    </source>
</reference>
<organism evidence="8 11">
    <name type="scientific">Streptomyces acidiscabies</name>
    <dbReference type="NCBI Taxonomy" id="42234"/>
    <lineage>
        <taxon>Bacteria</taxon>
        <taxon>Bacillati</taxon>
        <taxon>Actinomycetota</taxon>
        <taxon>Actinomycetes</taxon>
        <taxon>Kitasatosporales</taxon>
        <taxon>Streptomycetaceae</taxon>
        <taxon>Streptomyces</taxon>
    </lineage>
</organism>
<feature type="transmembrane region" description="Helical" evidence="6">
    <location>
        <begin position="151"/>
        <end position="175"/>
    </location>
</feature>
<dbReference type="AlphaFoldDB" id="A0AAP6EK90"/>
<evidence type="ECO:0000256" key="2">
    <source>
        <dbReference type="ARBA" id="ARBA00022475"/>
    </source>
</evidence>
<dbReference type="RefSeq" id="WP_040835338.1">
    <property type="nucleotide sequence ID" value="NZ_BCMK01000026.1"/>
</dbReference>
<comment type="subcellular location">
    <subcellularLocation>
        <location evidence="1">Cell membrane</location>
        <topology evidence="1">Multi-pass membrane protein</topology>
    </subcellularLocation>
</comment>
<feature type="transmembrane region" description="Helical" evidence="6">
    <location>
        <begin position="338"/>
        <end position="361"/>
    </location>
</feature>
<evidence type="ECO:0000313" key="8">
    <source>
        <dbReference type="EMBL" id="MDX2965733.1"/>
    </source>
</evidence>
<dbReference type="Proteomes" id="UP001272987">
    <property type="component" value="Unassembled WGS sequence"/>
</dbReference>
<feature type="transmembrane region" description="Helical" evidence="6">
    <location>
        <begin position="36"/>
        <end position="59"/>
    </location>
</feature>